<dbReference type="PROSITE" id="PS51257">
    <property type="entry name" value="PROKAR_LIPOPROTEIN"/>
    <property type="match status" value="1"/>
</dbReference>
<evidence type="ECO:0000313" key="3">
    <source>
        <dbReference type="Proteomes" id="UP000199159"/>
    </source>
</evidence>
<keyword evidence="3" id="KW-1185">Reference proteome</keyword>
<dbReference type="EMBL" id="FNJU01000022">
    <property type="protein sequence ID" value="SDP96596.1"/>
    <property type="molecule type" value="Genomic_DNA"/>
</dbReference>
<evidence type="ECO:0000259" key="1">
    <source>
        <dbReference type="Pfam" id="PF26353"/>
    </source>
</evidence>
<dbReference type="InterPro" id="IPR058780">
    <property type="entry name" value="YhfM-like_dom"/>
</dbReference>
<dbReference type="Proteomes" id="UP000199159">
    <property type="component" value="Unassembled WGS sequence"/>
</dbReference>
<dbReference type="OrthoDB" id="2453485at2"/>
<dbReference type="AlphaFoldDB" id="A0A1H0X2A2"/>
<proteinExistence type="predicted"/>
<protein>
    <recommendedName>
        <fullName evidence="1">YhfM-like domain-containing protein</fullName>
    </recommendedName>
</protein>
<name>A0A1H0X2A2_9BACI</name>
<gene>
    <name evidence="2" type="ORF">SAMN05216565_12211</name>
</gene>
<feature type="domain" description="YhfM-like" evidence="1">
    <location>
        <begin position="46"/>
        <end position="131"/>
    </location>
</feature>
<accession>A0A1H0X2A2</accession>
<dbReference type="Pfam" id="PF26353">
    <property type="entry name" value="YhfM"/>
    <property type="match status" value="1"/>
</dbReference>
<dbReference type="RefSeq" id="WP_090859729.1">
    <property type="nucleotide sequence ID" value="NZ_FNJU01000022.1"/>
</dbReference>
<reference evidence="3" key="1">
    <citation type="submission" date="2016-10" db="EMBL/GenBank/DDBJ databases">
        <authorList>
            <person name="Varghese N."/>
            <person name="Submissions S."/>
        </authorList>
    </citation>
    <scope>NUCLEOTIDE SEQUENCE [LARGE SCALE GENOMIC DNA]</scope>
    <source>
        <strain evidence="3">IBRC-M10078</strain>
    </source>
</reference>
<evidence type="ECO:0000313" key="2">
    <source>
        <dbReference type="EMBL" id="SDP96596.1"/>
    </source>
</evidence>
<organism evidence="2 3">
    <name type="scientific">Litchfieldia salsa</name>
    <dbReference type="NCBI Taxonomy" id="930152"/>
    <lineage>
        <taxon>Bacteria</taxon>
        <taxon>Bacillati</taxon>
        <taxon>Bacillota</taxon>
        <taxon>Bacilli</taxon>
        <taxon>Bacillales</taxon>
        <taxon>Bacillaceae</taxon>
        <taxon>Litchfieldia</taxon>
    </lineage>
</organism>
<sequence>MRKWYLLIFLVFFIITGCSSLDVNHVERIDLTYWENHSGVKPEDEFIDNENTLKMFVETVNNAKELDGQIIKTEPLLSFTLGLKDDKYKHYHFWINEHGEGYIQRLLPDKNGTFKIDEKSVVKLQNFFKGKEDVNLLSNKIEFENNN</sequence>